<reference evidence="2" key="2">
    <citation type="submission" date="2020-09" db="EMBL/GenBank/DDBJ databases">
        <authorList>
            <person name="Sun Q."/>
            <person name="Zhou Y."/>
        </authorList>
    </citation>
    <scope>NUCLEOTIDE SEQUENCE</scope>
    <source>
        <strain evidence="2">CGMCC 1.15343</strain>
    </source>
</reference>
<sequence>MELRTEVLIIGGGLAGLCSAIHLSRAGKQVVLIEKNTYPQHKVCGEYISNEVLPYLQYLDADPAVLSPSQISRVQISNISGKSFEAELPLGGFGISRYRLDEYLYHQAIQAGCVVIHDKVQSLQYIHDHFEVQTLEKTFLAKVVLGAYGKRAPLDQGLQRPFIKVKSPWLAVKAHYRGSHPTNLVALHNFPGGYCGVSKVEDDVINLCYLVNYESFKPYRNISEHREQVLCSNPHLKHILEDSDMLFEEPMSISQVSFARKEKVHDHVLMIGDTAGLIHPLCGNGMSMAIHAAGICANLVIKYLEGHIGSRKLLEQSYVEQWNKHFKVRMETGKLLSGILLKPTRAEFVMNVLVKFPGLFQPIARRTHGGPLLL</sequence>
<evidence type="ECO:0000313" key="2">
    <source>
        <dbReference type="EMBL" id="GGC59084.1"/>
    </source>
</evidence>
<reference evidence="2" key="1">
    <citation type="journal article" date="2014" name="Int. J. Syst. Evol. Microbiol.">
        <title>Complete genome sequence of Corynebacterium casei LMG S-19264T (=DSM 44701T), isolated from a smear-ripened cheese.</title>
        <authorList>
            <consortium name="US DOE Joint Genome Institute (JGI-PGF)"/>
            <person name="Walter F."/>
            <person name="Albersmeier A."/>
            <person name="Kalinowski J."/>
            <person name="Ruckert C."/>
        </authorList>
    </citation>
    <scope>NUCLEOTIDE SEQUENCE</scope>
    <source>
        <strain evidence="2">CGMCC 1.15343</strain>
    </source>
</reference>
<gene>
    <name evidence="2" type="ORF">GCM10011387_10910</name>
</gene>
<evidence type="ECO:0000313" key="3">
    <source>
        <dbReference type="Proteomes" id="UP000651668"/>
    </source>
</evidence>
<dbReference type="SUPFAM" id="SSF51905">
    <property type="entry name" value="FAD/NAD(P)-binding domain"/>
    <property type="match status" value="1"/>
</dbReference>
<dbReference type="InterPro" id="IPR050407">
    <property type="entry name" value="Geranylgeranyl_reductase"/>
</dbReference>
<dbReference type="AlphaFoldDB" id="A0A916U3M5"/>
<proteinExistence type="predicted"/>
<dbReference type="PANTHER" id="PTHR42685">
    <property type="entry name" value="GERANYLGERANYL DIPHOSPHATE REDUCTASE"/>
    <property type="match status" value="1"/>
</dbReference>
<dbReference type="InterPro" id="IPR002938">
    <property type="entry name" value="FAD-bd"/>
</dbReference>
<evidence type="ECO:0000259" key="1">
    <source>
        <dbReference type="Pfam" id="PF01494"/>
    </source>
</evidence>
<organism evidence="2 3">
    <name type="scientific">Pedobacter quisquiliarum</name>
    <dbReference type="NCBI Taxonomy" id="1834438"/>
    <lineage>
        <taxon>Bacteria</taxon>
        <taxon>Pseudomonadati</taxon>
        <taxon>Bacteroidota</taxon>
        <taxon>Sphingobacteriia</taxon>
        <taxon>Sphingobacteriales</taxon>
        <taxon>Sphingobacteriaceae</taxon>
        <taxon>Pedobacter</taxon>
    </lineage>
</organism>
<accession>A0A916U3M5</accession>
<dbReference type="InterPro" id="IPR036188">
    <property type="entry name" value="FAD/NAD-bd_sf"/>
</dbReference>
<feature type="domain" description="FAD-binding" evidence="1">
    <location>
        <begin position="4"/>
        <end position="313"/>
    </location>
</feature>
<comment type="caution">
    <text evidence="2">The sequence shown here is derived from an EMBL/GenBank/DDBJ whole genome shotgun (WGS) entry which is preliminary data.</text>
</comment>
<dbReference type="PRINTS" id="PR00420">
    <property type="entry name" value="RNGMNOXGNASE"/>
</dbReference>
<dbReference type="Pfam" id="PF01494">
    <property type="entry name" value="FAD_binding_3"/>
    <property type="match status" value="1"/>
</dbReference>
<dbReference type="RefSeq" id="WP_188625843.1">
    <property type="nucleotide sequence ID" value="NZ_BMIL01000003.1"/>
</dbReference>
<dbReference type="GO" id="GO:0071949">
    <property type="term" value="F:FAD binding"/>
    <property type="evidence" value="ECO:0007669"/>
    <property type="project" value="InterPro"/>
</dbReference>
<protein>
    <submittedName>
        <fullName evidence="2">FAD-dependent oxidoreductase</fullName>
    </submittedName>
</protein>
<keyword evidence="3" id="KW-1185">Reference proteome</keyword>
<dbReference type="PANTHER" id="PTHR42685:SF22">
    <property type="entry name" value="CONDITIONED MEDIUM FACTOR RECEPTOR 1"/>
    <property type="match status" value="1"/>
</dbReference>
<dbReference type="Proteomes" id="UP000651668">
    <property type="component" value="Unassembled WGS sequence"/>
</dbReference>
<dbReference type="Gene3D" id="3.50.50.60">
    <property type="entry name" value="FAD/NAD(P)-binding domain"/>
    <property type="match status" value="1"/>
</dbReference>
<name>A0A916U3M5_9SPHI</name>
<dbReference type="EMBL" id="BMIL01000003">
    <property type="protein sequence ID" value="GGC59084.1"/>
    <property type="molecule type" value="Genomic_DNA"/>
</dbReference>